<protein>
    <recommendedName>
        <fullName evidence="4">Citrate transporter</fullName>
    </recommendedName>
</protein>
<name>A0A0A8HX67_CAMLA</name>
<evidence type="ECO:0008006" key="4">
    <source>
        <dbReference type="Google" id="ProtNLM"/>
    </source>
</evidence>
<feature type="transmembrane region" description="Helical" evidence="1">
    <location>
        <begin position="404"/>
        <end position="420"/>
    </location>
</feature>
<gene>
    <name evidence="2" type="ORF">UPTC3659_0491</name>
</gene>
<keyword evidence="1" id="KW-1133">Transmembrane helix</keyword>
<sequence length="422" mass="45353">MSYLVVSQFFMCFTLLLMVIGKTPLYLTAIIGTTISILIAMLDSNNILINTLLLSGLNPVILDMTGILMFIGIMQSSGFMDDIIKIIIKFGRRIGGGEGIASASAICAGVIGMLTGFTQPSVTAVITAKPSILLGMNPNHSAAIHGHAGHLGNFGGFTHPTQVAIIGATNIGFGLINIFAIFIVVCLILCSAIRSKIYRKKHFVVIDKEKMMHIIKEMENQKNQYSSYVIFLPFIVLFGGFIFGYPIFLLGVFSSILTIALSGVNIFNAEKSMIDGVGKIAIPLVATITFLFMSAVIKEIGLAKTIANIFEPILNVAPVQAMFIVAVFAGFVTQSYGASSAILLPFLQATMEVCTYNFALAFVAAGGASIAQYFLTGGPIAALSTVIPLVEGSNLKDSNKFQRPSQLFALFLIFIISFFIQF</sequence>
<feature type="transmembrane region" description="Helical" evidence="1">
    <location>
        <begin position="171"/>
        <end position="193"/>
    </location>
</feature>
<dbReference type="EMBL" id="CP007775">
    <property type="protein sequence ID" value="AJD01360.1"/>
    <property type="molecule type" value="Genomic_DNA"/>
</dbReference>
<feature type="transmembrane region" description="Helical" evidence="1">
    <location>
        <begin position="12"/>
        <end position="41"/>
    </location>
</feature>
<dbReference type="HOGENOM" id="CLU_637254_0_0_7"/>
<organism evidence="2 3">
    <name type="scientific">Campylobacter lari NCTC 11845</name>
    <dbReference type="NCBI Taxonomy" id="1388749"/>
    <lineage>
        <taxon>Bacteria</taxon>
        <taxon>Pseudomonadati</taxon>
        <taxon>Campylobacterota</taxon>
        <taxon>Epsilonproteobacteria</taxon>
        <taxon>Campylobacterales</taxon>
        <taxon>Campylobacteraceae</taxon>
        <taxon>Campylobacter</taxon>
    </lineage>
</organism>
<feature type="transmembrane region" description="Helical" evidence="1">
    <location>
        <begin position="356"/>
        <end position="375"/>
    </location>
</feature>
<dbReference type="RefSeq" id="WP_039627377.1">
    <property type="nucleotide sequence ID" value="NZ_CP007775.1"/>
</dbReference>
<keyword evidence="1" id="KW-0812">Transmembrane</keyword>
<evidence type="ECO:0000313" key="3">
    <source>
        <dbReference type="Proteomes" id="UP000031130"/>
    </source>
</evidence>
<feature type="transmembrane region" description="Helical" evidence="1">
    <location>
        <begin position="249"/>
        <end position="268"/>
    </location>
</feature>
<dbReference type="OrthoDB" id="4393704at2"/>
<feature type="transmembrane region" description="Helical" evidence="1">
    <location>
        <begin position="47"/>
        <end position="73"/>
    </location>
</feature>
<feature type="transmembrane region" description="Helical" evidence="1">
    <location>
        <begin position="317"/>
        <end position="344"/>
    </location>
</feature>
<proteinExistence type="predicted"/>
<feature type="transmembrane region" description="Helical" evidence="1">
    <location>
        <begin position="225"/>
        <end position="243"/>
    </location>
</feature>
<feature type="transmembrane region" description="Helical" evidence="1">
    <location>
        <begin position="280"/>
        <end position="297"/>
    </location>
</feature>
<dbReference type="AlphaFoldDB" id="A0A0A8HX67"/>
<evidence type="ECO:0000256" key="1">
    <source>
        <dbReference type="SAM" id="Phobius"/>
    </source>
</evidence>
<keyword evidence="1" id="KW-0472">Membrane</keyword>
<feature type="transmembrane region" description="Helical" evidence="1">
    <location>
        <begin position="94"/>
        <end position="114"/>
    </location>
</feature>
<accession>A0A0A8HX67</accession>
<evidence type="ECO:0000313" key="2">
    <source>
        <dbReference type="EMBL" id="AJD01360.1"/>
    </source>
</evidence>
<dbReference type="KEGG" id="cln:UPTC3659_0491"/>
<dbReference type="Proteomes" id="UP000031130">
    <property type="component" value="Chromosome"/>
</dbReference>
<reference evidence="2 3" key="1">
    <citation type="journal article" date="2014" name="Genome Biol. Evol.">
        <title>Comparative Genomics of the Campylobacter lari Group.</title>
        <authorList>
            <person name="Miller W.G."/>
            <person name="Yee E."/>
            <person name="Chapman M.H."/>
            <person name="Smith T.P."/>
            <person name="Bono J.L."/>
            <person name="Huynh S."/>
            <person name="Parker C.T."/>
            <person name="Vandamme P."/>
            <person name="Luong K."/>
            <person name="Korlach J."/>
        </authorList>
    </citation>
    <scope>NUCLEOTIDE SEQUENCE [LARGE SCALE GENOMIC DNA]</scope>
    <source>
        <strain evidence="3">RM3659</strain>
    </source>
</reference>